<evidence type="ECO:0000256" key="1">
    <source>
        <dbReference type="SAM" id="Phobius"/>
    </source>
</evidence>
<reference evidence="2" key="1">
    <citation type="journal article" date="2020" name="bioRxiv">
        <title>Hybrid origin of Populus tomentosa Carr. identified through genome sequencing and phylogenomic analysis.</title>
        <authorList>
            <person name="An X."/>
            <person name="Gao K."/>
            <person name="Chen Z."/>
            <person name="Li J."/>
            <person name="Yang X."/>
            <person name="Yang X."/>
            <person name="Zhou J."/>
            <person name="Guo T."/>
            <person name="Zhao T."/>
            <person name="Huang S."/>
            <person name="Miao D."/>
            <person name="Khan W.U."/>
            <person name="Rao P."/>
            <person name="Ye M."/>
            <person name="Lei B."/>
            <person name="Liao W."/>
            <person name="Wang J."/>
            <person name="Ji L."/>
            <person name="Li Y."/>
            <person name="Guo B."/>
            <person name="Mustafa N.S."/>
            <person name="Li S."/>
            <person name="Yun Q."/>
            <person name="Keller S.R."/>
            <person name="Mao J."/>
            <person name="Zhang R."/>
            <person name="Strauss S.H."/>
        </authorList>
    </citation>
    <scope>NUCLEOTIDE SEQUENCE</scope>
    <source>
        <strain evidence="2">GM15</strain>
        <tissue evidence="2">Leaf</tissue>
    </source>
</reference>
<proteinExistence type="predicted"/>
<name>A0A8X7Y5K0_POPTO</name>
<protein>
    <submittedName>
        <fullName evidence="2">Uncharacterized protein</fullName>
    </submittedName>
</protein>
<accession>A0A8X7Y5K0</accession>
<feature type="transmembrane region" description="Helical" evidence="1">
    <location>
        <begin position="76"/>
        <end position="100"/>
    </location>
</feature>
<evidence type="ECO:0000313" key="2">
    <source>
        <dbReference type="EMBL" id="KAG6739450.1"/>
    </source>
</evidence>
<comment type="caution">
    <text evidence="2">The sequence shown here is derived from an EMBL/GenBank/DDBJ whole genome shotgun (WGS) entry which is preliminary data.</text>
</comment>
<organism evidence="2 3">
    <name type="scientific">Populus tomentosa</name>
    <name type="common">Chinese white poplar</name>
    <dbReference type="NCBI Taxonomy" id="118781"/>
    <lineage>
        <taxon>Eukaryota</taxon>
        <taxon>Viridiplantae</taxon>
        <taxon>Streptophyta</taxon>
        <taxon>Embryophyta</taxon>
        <taxon>Tracheophyta</taxon>
        <taxon>Spermatophyta</taxon>
        <taxon>Magnoliopsida</taxon>
        <taxon>eudicotyledons</taxon>
        <taxon>Gunneridae</taxon>
        <taxon>Pentapetalae</taxon>
        <taxon>rosids</taxon>
        <taxon>fabids</taxon>
        <taxon>Malpighiales</taxon>
        <taxon>Salicaceae</taxon>
        <taxon>Saliceae</taxon>
        <taxon>Populus</taxon>
    </lineage>
</organism>
<evidence type="ECO:0000313" key="3">
    <source>
        <dbReference type="Proteomes" id="UP000886885"/>
    </source>
</evidence>
<keyword evidence="1" id="KW-1133">Transmembrane helix</keyword>
<gene>
    <name evidence="2" type="ORF">POTOM_057047</name>
</gene>
<sequence length="127" mass="14116">MVQYIEGRSLVGGATFCCSTAGAGRVAGARERTLLRWSGVAWKVLLYAEAAYGGEYCALHPGFYQGDFEEKQQQGFYLALCHWLRLFCLLLLAVLLGWCGNVKIGSEEMRDERPREAFAGDRMVLVA</sequence>
<dbReference type="AlphaFoldDB" id="A0A8X7Y5K0"/>
<keyword evidence="3" id="KW-1185">Reference proteome</keyword>
<dbReference type="EMBL" id="JAAWWB010000036">
    <property type="protein sequence ID" value="KAG6739450.1"/>
    <property type="molecule type" value="Genomic_DNA"/>
</dbReference>
<dbReference type="Proteomes" id="UP000886885">
    <property type="component" value="Chromosome 18D"/>
</dbReference>
<keyword evidence="1" id="KW-0812">Transmembrane</keyword>
<keyword evidence="1" id="KW-0472">Membrane</keyword>